<dbReference type="InterPro" id="IPR036397">
    <property type="entry name" value="RNaseH_sf"/>
</dbReference>
<dbReference type="SMART" id="SM01163">
    <property type="entry name" value="DUF1785"/>
    <property type="match status" value="1"/>
</dbReference>
<dbReference type="Pfam" id="PF02171">
    <property type="entry name" value="Piwi"/>
    <property type="match status" value="2"/>
</dbReference>
<comment type="similarity">
    <text evidence="1">Belongs to the argonaute family.</text>
</comment>
<keyword evidence="5" id="KW-0396">Initiation factor</keyword>
<evidence type="ECO:0000259" key="4">
    <source>
        <dbReference type="PROSITE" id="PS50822"/>
    </source>
</evidence>
<dbReference type="InterPro" id="IPR003165">
    <property type="entry name" value="Piwi"/>
</dbReference>
<dbReference type="SMART" id="SM00950">
    <property type="entry name" value="Piwi"/>
    <property type="match status" value="1"/>
</dbReference>
<dbReference type="PROSITE" id="PS50822">
    <property type="entry name" value="PIWI"/>
    <property type="match status" value="1"/>
</dbReference>
<protein>
    <submittedName>
        <fullName evidence="5">Eukaryotic translation initiation factor 2C</fullName>
    </submittedName>
</protein>
<dbReference type="Pfam" id="PF08699">
    <property type="entry name" value="ArgoL1"/>
    <property type="match status" value="1"/>
</dbReference>
<dbReference type="Gene3D" id="3.30.420.10">
    <property type="entry name" value="Ribonuclease H-like superfamily/Ribonuclease H"/>
    <property type="match status" value="2"/>
</dbReference>
<dbReference type="InterPro" id="IPR032474">
    <property type="entry name" value="Argonaute_N"/>
</dbReference>
<dbReference type="SMART" id="SM00949">
    <property type="entry name" value="PAZ"/>
    <property type="match status" value="1"/>
</dbReference>
<dbReference type="PROSITE" id="PS50821">
    <property type="entry name" value="PAZ"/>
    <property type="match status" value="1"/>
</dbReference>
<dbReference type="CDD" id="cd02846">
    <property type="entry name" value="PAZ_argonaute_like"/>
    <property type="match status" value="1"/>
</dbReference>
<dbReference type="AlphaFoldDB" id="A0A9P3H4G9"/>
<evidence type="ECO:0000256" key="1">
    <source>
        <dbReference type="RuleBase" id="RU361178"/>
    </source>
</evidence>
<dbReference type="PANTHER" id="PTHR22891">
    <property type="entry name" value="EUKARYOTIC TRANSLATION INITIATION FACTOR 2C"/>
    <property type="match status" value="1"/>
</dbReference>
<gene>
    <name evidence="5" type="ORF">EMPS_02179</name>
</gene>
<dbReference type="InterPro" id="IPR012337">
    <property type="entry name" value="RNaseH-like_sf"/>
</dbReference>
<dbReference type="Proteomes" id="UP000827284">
    <property type="component" value="Unassembled WGS sequence"/>
</dbReference>
<proteinExistence type="inferred from homology"/>
<feature type="region of interest" description="Disordered" evidence="2">
    <location>
        <begin position="1"/>
        <end position="22"/>
    </location>
</feature>
<sequence length="952" mass="106390">MFSSSSGPVLTENARRPDSGGTLGSKVDVKANFFALKKLQVDTLWHYDVSITPLLEDKTKIRRLWKLIERIPELAKHKVVFDGKCNAYAAQELSFDKLTRKIDLPDADPSQSTPRPPNAIPGAPKSDSGVAKPVTGGAKSVPGRDQRRNEFTVKFSRVAVIELEELHRFLRREGPITRSCYQAIQAFNIVLTHKLSGTMELQGRSVYHSTGAQDLGGGVQRWNGAFQSVRAGQDKLYANIDIASTAFYKAGKVEHLMVDLMARNARTPADLNRLSPTDLRRFNRHFKGLPFTVSHRGPDFKRRVRKISEISMKRAEDITFDQELNDGSKKAITIPQYYDAAYSLRLRYPFLPCIGVKGKDSKMIYYPAEVCEVVPGRRYQKKLGPDQTAQMIRGTTLRPSDRAKRIEQLFPLLDHDRDEYLKSFKLEVSKDMEVIPARILSAPEIGFGGRSEKPFQGSWKLGKLYKGATLSSYGILVLDHESSLAEAQVRNFVRVLTQTLVEKGMSVPINDPPIMYGQAGNIEGSVNTMRSLITTHCRKPPQLILVILPGDGGVYPNLKTYCETTGAGIMTQCVLSEKATQDNFKMKAYCGMLTLKINSKLGGCNSVLKNGSKFMTEQPTIIFGADVTHPARGEDRPSIVAVVASMDIFGFQFSGRIKVQEGGQEVIDGLKDLVLQLLLAFERQVKSLPARILFYRDGVSEGQYADILDKEFKAVKEACHQINENYDPPTTFCVVKKRHHARFFPTAKNSPGQQQQAGSEQQYSPSFQQGRPSYQQGRPPYQQGRPPYQQGRPHYQQGRPPYQQSRPPFQQGRPPIQQGHSQQNDATVDRSGNCVAGTIVDTVITHPTEFDFYLQSHGGIQGTSRPTLYHILLDENKFSSDGFQELTYQLCHTYSRCPKSVSIVPAVYYAHLLAYRARYYQGNELSDSASSSSGSGPTFQTSSGILDNMYFV</sequence>
<dbReference type="OrthoDB" id="10252740at2759"/>
<dbReference type="Pfam" id="PF16488">
    <property type="entry name" value="ArgoL2"/>
    <property type="match status" value="1"/>
</dbReference>
<reference evidence="5" key="1">
    <citation type="submission" date="2021-11" db="EMBL/GenBank/DDBJ databases">
        <authorList>
            <person name="Herlambang A."/>
            <person name="Guo Y."/>
            <person name="Takashima Y."/>
            <person name="Nishizawa T."/>
        </authorList>
    </citation>
    <scope>NUCLEOTIDE SEQUENCE</scope>
    <source>
        <strain evidence="5">E1425</strain>
    </source>
</reference>
<dbReference type="InterPro" id="IPR036085">
    <property type="entry name" value="PAZ_dom_sf"/>
</dbReference>
<dbReference type="Gene3D" id="3.40.50.2300">
    <property type="match status" value="1"/>
</dbReference>
<dbReference type="InterPro" id="IPR032472">
    <property type="entry name" value="ArgoL2"/>
</dbReference>
<feature type="compositionally biased region" description="Low complexity" evidence="2">
    <location>
        <begin position="774"/>
        <end position="793"/>
    </location>
</feature>
<evidence type="ECO:0000259" key="3">
    <source>
        <dbReference type="PROSITE" id="PS50821"/>
    </source>
</evidence>
<organism evidence="5 6">
    <name type="scientific">Entomortierella parvispora</name>
    <dbReference type="NCBI Taxonomy" id="205924"/>
    <lineage>
        <taxon>Eukaryota</taxon>
        <taxon>Fungi</taxon>
        <taxon>Fungi incertae sedis</taxon>
        <taxon>Mucoromycota</taxon>
        <taxon>Mortierellomycotina</taxon>
        <taxon>Mortierellomycetes</taxon>
        <taxon>Mortierellales</taxon>
        <taxon>Mortierellaceae</taxon>
        <taxon>Entomortierella</taxon>
    </lineage>
</organism>
<feature type="compositionally biased region" description="Low complexity" evidence="2">
    <location>
        <begin position="753"/>
        <end position="762"/>
    </location>
</feature>
<comment type="caution">
    <text evidence="5">The sequence shown here is derived from an EMBL/GenBank/DDBJ whole genome shotgun (WGS) entry which is preliminary data.</text>
</comment>
<reference evidence="5" key="2">
    <citation type="journal article" date="2022" name="Microbiol. Resour. Announc.">
        <title>Whole-Genome Sequence of Entomortierella parvispora E1425, a Mucoromycotan Fungus Associated with Burkholderiaceae-Related Endosymbiotic Bacteria.</title>
        <authorList>
            <person name="Herlambang A."/>
            <person name="Guo Y."/>
            <person name="Takashima Y."/>
            <person name="Narisawa K."/>
            <person name="Ohta H."/>
            <person name="Nishizawa T."/>
        </authorList>
    </citation>
    <scope>NUCLEOTIDE SEQUENCE</scope>
    <source>
        <strain evidence="5">E1425</strain>
    </source>
</reference>
<keyword evidence="6" id="KW-1185">Reference proteome</keyword>
<dbReference type="Pfam" id="PF16487">
    <property type="entry name" value="ArgoMid"/>
    <property type="match status" value="1"/>
</dbReference>
<accession>A0A9P3H4G9</accession>
<dbReference type="CDD" id="cd04657">
    <property type="entry name" value="Piwi_ago-like"/>
    <property type="match status" value="1"/>
</dbReference>
<dbReference type="SUPFAM" id="SSF53098">
    <property type="entry name" value="Ribonuclease H-like"/>
    <property type="match status" value="2"/>
</dbReference>
<dbReference type="InterPro" id="IPR045246">
    <property type="entry name" value="Piwi_ago-like"/>
</dbReference>
<keyword evidence="5" id="KW-0648">Protein biosynthesis</keyword>
<dbReference type="InterPro" id="IPR032473">
    <property type="entry name" value="Argonaute_Mid_dom"/>
</dbReference>
<dbReference type="Pfam" id="PF02170">
    <property type="entry name" value="PAZ"/>
    <property type="match status" value="1"/>
</dbReference>
<feature type="domain" description="Piwi" evidence="4">
    <location>
        <begin position="543"/>
        <end position="922"/>
    </location>
</feature>
<feature type="region of interest" description="Disordered" evidence="2">
    <location>
        <begin position="104"/>
        <end position="145"/>
    </location>
</feature>
<dbReference type="GO" id="GO:0003723">
    <property type="term" value="F:RNA binding"/>
    <property type="evidence" value="ECO:0007669"/>
    <property type="project" value="InterPro"/>
</dbReference>
<dbReference type="InterPro" id="IPR003100">
    <property type="entry name" value="PAZ_dom"/>
</dbReference>
<dbReference type="Pfam" id="PF16486">
    <property type="entry name" value="ArgoN"/>
    <property type="match status" value="1"/>
</dbReference>
<evidence type="ECO:0000256" key="2">
    <source>
        <dbReference type="SAM" id="MobiDB-lite"/>
    </source>
</evidence>
<name>A0A9P3H4G9_9FUNG</name>
<feature type="domain" description="PAZ" evidence="3">
    <location>
        <begin position="256"/>
        <end position="375"/>
    </location>
</feature>
<evidence type="ECO:0000313" key="6">
    <source>
        <dbReference type="Proteomes" id="UP000827284"/>
    </source>
</evidence>
<dbReference type="GO" id="GO:0003743">
    <property type="term" value="F:translation initiation factor activity"/>
    <property type="evidence" value="ECO:0007669"/>
    <property type="project" value="UniProtKB-KW"/>
</dbReference>
<dbReference type="SUPFAM" id="SSF101690">
    <property type="entry name" value="PAZ domain"/>
    <property type="match status" value="1"/>
</dbReference>
<dbReference type="InterPro" id="IPR014811">
    <property type="entry name" value="ArgoL1"/>
</dbReference>
<dbReference type="Gene3D" id="2.170.260.10">
    <property type="entry name" value="paz domain"/>
    <property type="match status" value="1"/>
</dbReference>
<dbReference type="EMBL" id="BQFW01000003">
    <property type="protein sequence ID" value="GJJ69830.1"/>
    <property type="molecule type" value="Genomic_DNA"/>
</dbReference>
<feature type="region of interest" description="Disordered" evidence="2">
    <location>
        <begin position="745"/>
        <end position="829"/>
    </location>
</feature>
<feature type="compositionally biased region" description="Polar residues" evidence="2">
    <location>
        <begin position="763"/>
        <end position="773"/>
    </location>
</feature>
<evidence type="ECO:0000313" key="5">
    <source>
        <dbReference type="EMBL" id="GJJ69830.1"/>
    </source>
</evidence>